<evidence type="ECO:0008006" key="4">
    <source>
        <dbReference type="Google" id="ProtNLM"/>
    </source>
</evidence>
<organism evidence="2 3">
    <name type="scientific">Gordonia phosphorivorans</name>
    <dbReference type="NCBI Taxonomy" id="1056982"/>
    <lineage>
        <taxon>Bacteria</taxon>
        <taxon>Bacillati</taxon>
        <taxon>Actinomycetota</taxon>
        <taxon>Actinomycetes</taxon>
        <taxon>Mycobacteriales</taxon>
        <taxon>Gordoniaceae</taxon>
        <taxon>Gordonia</taxon>
    </lineage>
</organism>
<comment type="caution">
    <text evidence="2">The sequence shown here is derived from an EMBL/GenBank/DDBJ whole genome shotgun (WGS) entry which is preliminary data.</text>
</comment>
<dbReference type="Proteomes" id="UP001589783">
    <property type="component" value="Unassembled WGS sequence"/>
</dbReference>
<dbReference type="EMBL" id="JBHLWV010000006">
    <property type="protein sequence ID" value="MFC0313579.1"/>
    <property type="molecule type" value="Genomic_DNA"/>
</dbReference>
<evidence type="ECO:0000256" key="1">
    <source>
        <dbReference type="SAM" id="Phobius"/>
    </source>
</evidence>
<gene>
    <name evidence="2" type="ORF">ACFFJD_01765</name>
</gene>
<dbReference type="RefSeq" id="WP_382360022.1">
    <property type="nucleotide sequence ID" value="NZ_JBHLWV010000006.1"/>
</dbReference>
<proteinExistence type="predicted"/>
<evidence type="ECO:0000313" key="2">
    <source>
        <dbReference type="EMBL" id="MFC0313579.1"/>
    </source>
</evidence>
<reference evidence="2 3" key="1">
    <citation type="submission" date="2024-09" db="EMBL/GenBank/DDBJ databases">
        <authorList>
            <person name="Sun Q."/>
            <person name="Mori K."/>
        </authorList>
    </citation>
    <scope>NUCLEOTIDE SEQUENCE [LARGE SCALE GENOMIC DNA]</scope>
    <source>
        <strain evidence="2 3">CCM 7957</strain>
    </source>
</reference>
<keyword evidence="3" id="KW-1185">Reference proteome</keyword>
<accession>A0ABV6H3X7</accession>
<keyword evidence="1" id="KW-1133">Transmembrane helix</keyword>
<protein>
    <recommendedName>
        <fullName evidence="4">DUF3105 domain-containing protein</fullName>
    </recommendedName>
</protein>
<sequence length="202" mass="21647">MLDKIRDLTDRIPRPGELDARGRIFAGVAGIAVLAVVVVLALWGAGVFGGSSSTEAEEGDGLPYGMGVVECGYLNEDPTDVEYELGAALSGGEKGLPYKGSPGGVVDFVDDETRIVTIWLCMEPDATQEQITDVSTVMARNIKANFADQADIDALVVRYLGTGGLPLKDLTTYWQEQTFSSDVPVADQRSAWEWDDDPSNPS</sequence>
<feature type="transmembrane region" description="Helical" evidence="1">
    <location>
        <begin position="24"/>
        <end position="45"/>
    </location>
</feature>
<evidence type="ECO:0000313" key="3">
    <source>
        <dbReference type="Proteomes" id="UP001589783"/>
    </source>
</evidence>
<keyword evidence="1" id="KW-0812">Transmembrane</keyword>
<keyword evidence="1" id="KW-0472">Membrane</keyword>
<name>A0ABV6H3X7_9ACTN</name>